<keyword evidence="2" id="KW-1185">Reference proteome</keyword>
<dbReference type="EMBL" id="BJYY01000002">
    <property type="protein sequence ID" value="GEO33152.1"/>
    <property type="molecule type" value="Genomic_DNA"/>
</dbReference>
<proteinExistence type="predicted"/>
<organism evidence="1 2">
    <name type="scientific">Cellulomonas aerilata</name>
    <dbReference type="NCBI Taxonomy" id="515326"/>
    <lineage>
        <taxon>Bacteria</taxon>
        <taxon>Bacillati</taxon>
        <taxon>Actinomycetota</taxon>
        <taxon>Actinomycetes</taxon>
        <taxon>Micrococcales</taxon>
        <taxon>Cellulomonadaceae</taxon>
        <taxon>Cellulomonas</taxon>
    </lineage>
</organism>
<protein>
    <submittedName>
        <fullName evidence="1">Uncharacterized protein</fullName>
    </submittedName>
</protein>
<evidence type="ECO:0000313" key="1">
    <source>
        <dbReference type="EMBL" id="GEO33152.1"/>
    </source>
</evidence>
<gene>
    <name evidence="1" type="ORF">CAE01nite_08770</name>
</gene>
<evidence type="ECO:0000313" key="2">
    <source>
        <dbReference type="Proteomes" id="UP000321181"/>
    </source>
</evidence>
<dbReference type="RefSeq" id="WP_146900508.1">
    <property type="nucleotide sequence ID" value="NZ_BAAARM010000001.1"/>
</dbReference>
<reference evidence="1 2" key="1">
    <citation type="submission" date="2019-07" db="EMBL/GenBank/DDBJ databases">
        <title>Whole genome shotgun sequence of Cellulomonas aerilata NBRC 106308.</title>
        <authorList>
            <person name="Hosoyama A."/>
            <person name="Uohara A."/>
            <person name="Ohji S."/>
            <person name="Ichikawa N."/>
        </authorList>
    </citation>
    <scope>NUCLEOTIDE SEQUENCE [LARGE SCALE GENOMIC DNA]</scope>
    <source>
        <strain evidence="1 2">NBRC 106308</strain>
    </source>
</reference>
<dbReference type="OrthoDB" id="4829488at2"/>
<sequence>MSTTRIHSCIYFDDGVHHTCSCGSRAMFLVEDDGHEPVLVMLHDDGAAPETAERLVRELAISA</sequence>
<name>A0A512D9I8_9CELL</name>
<dbReference type="Proteomes" id="UP000321181">
    <property type="component" value="Unassembled WGS sequence"/>
</dbReference>
<dbReference type="AlphaFoldDB" id="A0A512D9I8"/>
<accession>A0A512D9I8</accession>
<comment type="caution">
    <text evidence="1">The sequence shown here is derived from an EMBL/GenBank/DDBJ whole genome shotgun (WGS) entry which is preliminary data.</text>
</comment>